<dbReference type="KEGG" id="pbl:PAAG_03714"/>
<keyword evidence="3" id="KW-1185">Reference proteome</keyword>
<evidence type="ECO:0000313" key="2">
    <source>
        <dbReference type="EMBL" id="EEH41793.2"/>
    </source>
</evidence>
<dbReference type="HOGENOM" id="CLU_3014781_0_0_1"/>
<dbReference type="RefSeq" id="XP_002794121.2">
    <property type="nucleotide sequence ID" value="XM_002794075.2"/>
</dbReference>
<name>C1GYX0_PARBA</name>
<evidence type="ECO:0000313" key="3">
    <source>
        <dbReference type="Proteomes" id="UP000002059"/>
    </source>
</evidence>
<dbReference type="Proteomes" id="UP000002059">
    <property type="component" value="Partially assembled WGS sequence"/>
</dbReference>
<gene>
    <name evidence="2" type="ORF">PAAG_03714</name>
</gene>
<protein>
    <submittedName>
        <fullName evidence="2">Uncharacterized protein</fullName>
    </submittedName>
</protein>
<proteinExistence type="predicted"/>
<accession>C1GYX0</accession>
<feature type="region of interest" description="Disordered" evidence="1">
    <location>
        <begin position="1"/>
        <end position="24"/>
    </location>
</feature>
<organism evidence="2 3">
    <name type="scientific">Paracoccidioides lutzii (strain ATCC MYA-826 / Pb01)</name>
    <name type="common">Paracoccidioides brasiliensis</name>
    <dbReference type="NCBI Taxonomy" id="502779"/>
    <lineage>
        <taxon>Eukaryota</taxon>
        <taxon>Fungi</taxon>
        <taxon>Dikarya</taxon>
        <taxon>Ascomycota</taxon>
        <taxon>Pezizomycotina</taxon>
        <taxon>Eurotiomycetes</taxon>
        <taxon>Eurotiomycetidae</taxon>
        <taxon>Onygenales</taxon>
        <taxon>Ajellomycetaceae</taxon>
        <taxon>Paracoccidioides</taxon>
    </lineage>
</organism>
<reference evidence="2 3" key="1">
    <citation type="journal article" date="2011" name="PLoS Genet.">
        <title>Comparative genomic analysis of human fungal pathogens causing paracoccidioidomycosis.</title>
        <authorList>
            <person name="Desjardins C.A."/>
            <person name="Champion M.D."/>
            <person name="Holder J.W."/>
            <person name="Muszewska A."/>
            <person name="Goldberg J."/>
            <person name="Bailao A.M."/>
            <person name="Brigido M.M."/>
            <person name="Ferreira M.E."/>
            <person name="Garcia A.M."/>
            <person name="Grynberg M."/>
            <person name="Gujja S."/>
            <person name="Heiman D.I."/>
            <person name="Henn M.R."/>
            <person name="Kodira C.D."/>
            <person name="Leon-Narvaez H."/>
            <person name="Longo L.V."/>
            <person name="Ma L.J."/>
            <person name="Malavazi I."/>
            <person name="Matsuo A.L."/>
            <person name="Morais F.V."/>
            <person name="Pereira M."/>
            <person name="Rodriguez-Brito S."/>
            <person name="Sakthikumar S."/>
            <person name="Salem-Izacc S.M."/>
            <person name="Sykes S.M."/>
            <person name="Teixeira M.M."/>
            <person name="Vallejo M.C."/>
            <person name="Walter M.E."/>
            <person name="Yandava C."/>
            <person name="Young S."/>
            <person name="Zeng Q."/>
            <person name="Zucker J."/>
            <person name="Felipe M.S."/>
            <person name="Goldman G.H."/>
            <person name="Haas B.J."/>
            <person name="McEwen J.G."/>
            <person name="Nino-Vega G."/>
            <person name="Puccia R."/>
            <person name="San-Blas G."/>
            <person name="Soares C.M."/>
            <person name="Birren B.W."/>
            <person name="Cuomo C.A."/>
        </authorList>
    </citation>
    <scope>NUCLEOTIDE SEQUENCE [LARGE SCALE GENOMIC DNA]</scope>
    <source>
        <strain evidence="3">ATCC MYA-826 / Pb01</strain>
    </source>
</reference>
<dbReference type="EMBL" id="KN294000">
    <property type="protein sequence ID" value="EEH41793.2"/>
    <property type="molecule type" value="Genomic_DNA"/>
</dbReference>
<evidence type="ECO:0000256" key="1">
    <source>
        <dbReference type="SAM" id="MobiDB-lite"/>
    </source>
</evidence>
<sequence length="56" mass="6472">MATDPRDRTDSALEASFPGTSDSRGWTLQTEQYIRCSKLRETWVIPKLKKGEEKEK</sequence>
<dbReference type="GeneID" id="9097675"/>
<dbReference type="AlphaFoldDB" id="C1GYX0"/>
<dbReference type="VEuPathDB" id="FungiDB:PAAG_03714"/>
<feature type="compositionally biased region" description="Basic and acidic residues" evidence="1">
    <location>
        <begin position="1"/>
        <end position="11"/>
    </location>
</feature>